<accession>A0A9Q1RCA2</accession>
<protein>
    <recommendedName>
        <fullName evidence="5">Transducin</fullName>
    </recommendedName>
</protein>
<dbReference type="EMBL" id="JAJAGQ010000011">
    <property type="protein sequence ID" value="KAJ8549886.1"/>
    <property type="molecule type" value="Genomic_DNA"/>
</dbReference>
<reference evidence="4" key="1">
    <citation type="journal article" date="2023" name="Proc. Natl. Acad. Sci. U.S.A.">
        <title>Genomic and structural basis for evolution of tropane alkaloid biosynthesis.</title>
        <authorList>
            <person name="Wanga Y.-J."/>
            <person name="Taina T."/>
            <person name="Yua J.-Y."/>
            <person name="Lia J."/>
            <person name="Xua B."/>
            <person name="Chenc J."/>
            <person name="D'Auriad J.C."/>
            <person name="Huanga J.-P."/>
            <person name="Huanga S.-X."/>
        </authorList>
    </citation>
    <scope>NUCLEOTIDE SEQUENCE [LARGE SCALE GENOMIC DNA]</scope>
    <source>
        <strain evidence="4">cv. KIB-2019</strain>
    </source>
</reference>
<dbReference type="SUPFAM" id="SSF50978">
    <property type="entry name" value="WD40 repeat-like"/>
    <property type="match status" value="1"/>
</dbReference>
<evidence type="ECO:0008006" key="5">
    <source>
        <dbReference type="Google" id="ProtNLM"/>
    </source>
</evidence>
<evidence type="ECO:0000256" key="1">
    <source>
        <dbReference type="PROSITE-ProRule" id="PRU00221"/>
    </source>
</evidence>
<feature type="region of interest" description="Disordered" evidence="2">
    <location>
        <begin position="63"/>
        <end position="98"/>
    </location>
</feature>
<proteinExistence type="predicted"/>
<keyword evidence="4" id="KW-1185">Reference proteome</keyword>
<dbReference type="PROSITE" id="PS50082">
    <property type="entry name" value="WD_REPEATS_2"/>
    <property type="match status" value="1"/>
</dbReference>
<dbReference type="OrthoDB" id="47802at2759"/>
<dbReference type="PANTHER" id="PTHR44376">
    <property type="entry name" value="TRANSCRIPTIONAL REGULATOR OF FILAMENTOUS GROWTH FLO8"/>
    <property type="match status" value="1"/>
</dbReference>
<evidence type="ECO:0000313" key="3">
    <source>
        <dbReference type="EMBL" id="KAJ8549886.1"/>
    </source>
</evidence>
<feature type="compositionally biased region" description="Acidic residues" evidence="2">
    <location>
        <begin position="63"/>
        <end position="72"/>
    </location>
</feature>
<dbReference type="InterPro" id="IPR044716">
    <property type="entry name" value="LEUNIG-like"/>
</dbReference>
<sequence>MLLATAGHERKVVIWDLEKDQVNFGEGHADFITDVRFKPNSTVIATSSFDRTVMIWDAAMCEEEEEEEDEQTQVEQVKEASKKEDKDISVTDTVSLMI</sequence>
<evidence type="ECO:0000313" key="4">
    <source>
        <dbReference type="Proteomes" id="UP001152561"/>
    </source>
</evidence>
<dbReference type="PROSITE" id="PS50294">
    <property type="entry name" value="WD_REPEATS_REGION"/>
    <property type="match status" value="1"/>
</dbReference>
<feature type="repeat" description="WD" evidence="1">
    <location>
        <begin position="25"/>
        <end position="57"/>
    </location>
</feature>
<feature type="compositionally biased region" description="Basic and acidic residues" evidence="2">
    <location>
        <begin position="76"/>
        <end position="89"/>
    </location>
</feature>
<dbReference type="PANTHER" id="PTHR44376:SF8">
    <property type="entry name" value="TRANSCRIPTIONAL COREPRESSOR LEUNIG-LIKE"/>
    <property type="match status" value="1"/>
</dbReference>
<comment type="caution">
    <text evidence="3">The sequence shown here is derived from an EMBL/GenBank/DDBJ whole genome shotgun (WGS) entry which is preliminary data.</text>
</comment>
<dbReference type="AlphaFoldDB" id="A0A9Q1RCA2"/>
<dbReference type="Proteomes" id="UP001152561">
    <property type="component" value="Unassembled WGS sequence"/>
</dbReference>
<keyword evidence="1" id="KW-0853">WD repeat</keyword>
<name>A0A9Q1RCA2_9SOLA</name>
<organism evidence="3 4">
    <name type="scientific">Anisodus acutangulus</name>
    <dbReference type="NCBI Taxonomy" id="402998"/>
    <lineage>
        <taxon>Eukaryota</taxon>
        <taxon>Viridiplantae</taxon>
        <taxon>Streptophyta</taxon>
        <taxon>Embryophyta</taxon>
        <taxon>Tracheophyta</taxon>
        <taxon>Spermatophyta</taxon>
        <taxon>Magnoliopsida</taxon>
        <taxon>eudicotyledons</taxon>
        <taxon>Gunneridae</taxon>
        <taxon>Pentapetalae</taxon>
        <taxon>asterids</taxon>
        <taxon>lamiids</taxon>
        <taxon>Solanales</taxon>
        <taxon>Solanaceae</taxon>
        <taxon>Solanoideae</taxon>
        <taxon>Hyoscyameae</taxon>
        <taxon>Anisodus</taxon>
    </lineage>
</organism>
<evidence type="ECO:0000256" key="2">
    <source>
        <dbReference type="SAM" id="MobiDB-lite"/>
    </source>
</evidence>
<dbReference type="SMART" id="SM00320">
    <property type="entry name" value="WD40"/>
    <property type="match status" value="1"/>
</dbReference>
<dbReference type="GO" id="GO:0003714">
    <property type="term" value="F:transcription corepressor activity"/>
    <property type="evidence" value="ECO:0007669"/>
    <property type="project" value="InterPro"/>
</dbReference>
<dbReference type="InterPro" id="IPR036322">
    <property type="entry name" value="WD40_repeat_dom_sf"/>
</dbReference>
<dbReference type="InterPro" id="IPR001680">
    <property type="entry name" value="WD40_rpt"/>
</dbReference>
<gene>
    <name evidence="3" type="ORF">K7X08_033593</name>
</gene>
<dbReference type="Pfam" id="PF00400">
    <property type="entry name" value="WD40"/>
    <property type="match status" value="1"/>
</dbReference>
<dbReference type="InterPro" id="IPR015943">
    <property type="entry name" value="WD40/YVTN_repeat-like_dom_sf"/>
</dbReference>
<dbReference type="Gene3D" id="2.130.10.10">
    <property type="entry name" value="YVTN repeat-like/Quinoprotein amine dehydrogenase"/>
    <property type="match status" value="1"/>
</dbReference>